<reference evidence="2" key="1">
    <citation type="submission" date="2020-07" db="EMBL/GenBank/DDBJ databases">
        <title>Multicomponent nature underlies the extraordinary mechanical properties of spider dragline silk.</title>
        <authorList>
            <person name="Kono N."/>
            <person name="Nakamura H."/>
            <person name="Mori M."/>
            <person name="Yoshida Y."/>
            <person name="Ohtoshi R."/>
            <person name="Malay A.D."/>
            <person name="Moran D.A.P."/>
            <person name="Tomita M."/>
            <person name="Numata K."/>
            <person name="Arakawa K."/>
        </authorList>
    </citation>
    <scope>NUCLEOTIDE SEQUENCE</scope>
</reference>
<comment type="caution">
    <text evidence="2">The sequence shown here is derived from an EMBL/GenBank/DDBJ whole genome shotgun (WGS) entry which is preliminary data.</text>
</comment>
<proteinExistence type="predicted"/>
<dbReference type="OrthoDB" id="6439556at2759"/>
<evidence type="ECO:0000256" key="1">
    <source>
        <dbReference type="SAM" id="Phobius"/>
    </source>
</evidence>
<feature type="transmembrane region" description="Helical" evidence="1">
    <location>
        <begin position="81"/>
        <end position="100"/>
    </location>
</feature>
<accession>A0A8X6I110</accession>
<organism evidence="2 3">
    <name type="scientific">Trichonephila clavata</name>
    <name type="common">Joro spider</name>
    <name type="synonym">Nephila clavata</name>
    <dbReference type="NCBI Taxonomy" id="2740835"/>
    <lineage>
        <taxon>Eukaryota</taxon>
        <taxon>Metazoa</taxon>
        <taxon>Ecdysozoa</taxon>
        <taxon>Arthropoda</taxon>
        <taxon>Chelicerata</taxon>
        <taxon>Arachnida</taxon>
        <taxon>Araneae</taxon>
        <taxon>Araneomorphae</taxon>
        <taxon>Entelegynae</taxon>
        <taxon>Araneoidea</taxon>
        <taxon>Nephilidae</taxon>
        <taxon>Trichonephila</taxon>
    </lineage>
</organism>
<sequence length="370" mass="43725">MFLKDLLNSSAEAIEHRRAEGIPDFLYVYLKYERGYYNPQDDRLLERLRFIFMTTLFTLLSAWSWVVYYNHSKRNALWKCIFYWLIFGFITEKFCVLSRFGDFTFLPPDAQGLVKHSRRYFLTLNAYLVVTLSFYSYNLIFKRSLKSLMKVLKWDVYRTGLFVVSSFPTIYFMYLPLIYGWIETDSSNRGYFTYTWQFAHYPGERDMAILLLCCYILPACLSIFFLGVVAIELLRRKEFFPFYKHKETSSLCIMDHISIAVSFYACFAFVIASIPFIVQETIRCYINPYIIGKNRAATIEIVSFCNLYTNPCFALIIFAYYWYKHDQQFPDSKSENSLADDKLTNTCYEEVLGGLLGEEFTKKVLPVEEV</sequence>
<feature type="transmembrane region" description="Helical" evidence="1">
    <location>
        <begin position="161"/>
        <end position="182"/>
    </location>
</feature>
<keyword evidence="3" id="KW-1185">Reference proteome</keyword>
<feature type="transmembrane region" description="Helical" evidence="1">
    <location>
        <begin position="207"/>
        <end position="231"/>
    </location>
</feature>
<feature type="transmembrane region" description="Helical" evidence="1">
    <location>
        <begin position="298"/>
        <end position="323"/>
    </location>
</feature>
<gene>
    <name evidence="2" type="primary">NCL1_20786</name>
    <name evidence="2" type="ORF">TNCT_90741</name>
</gene>
<keyword evidence="1" id="KW-0812">Transmembrane</keyword>
<keyword evidence="1" id="KW-1133">Transmembrane helix</keyword>
<dbReference type="EMBL" id="BMAO01029720">
    <property type="protein sequence ID" value="GFR33751.1"/>
    <property type="molecule type" value="Genomic_DNA"/>
</dbReference>
<keyword evidence="1" id="KW-0472">Membrane</keyword>
<feature type="transmembrane region" description="Helical" evidence="1">
    <location>
        <begin position="50"/>
        <end position="69"/>
    </location>
</feature>
<evidence type="ECO:0000313" key="2">
    <source>
        <dbReference type="EMBL" id="GFR33751.1"/>
    </source>
</evidence>
<dbReference type="AlphaFoldDB" id="A0A8X6I110"/>
<name>A0A8X6I110_TRICU</name>
<protein>
    <submittedName>
        <fullName evidence="2">Uncharacterized protein</fullName>
    </submittedName>
</protein>
<evidence type="ECO:0000313" key="3">
    <source>
        <dbReference type="Proteomes" id="UP000887116"/>
    </source>
</evidence>
<feature type="transmembrane region" description="Helical" evidence="1">
    <location>
        <begin position="120"/>
        <end position="140"/>
    </location>
</feature>
<dbReference type="Proteomes" id="UP000887116">
    <property type="component" value="Unassembled WGS sequence"/>
</dbReference>
<feature type="transmembrane region" description="Helical" evidence="1">
    <location>
        <begin position="252"/>
        <end position="278"/>
    </location>
</feature>